<dbReference type="PROSITE" id="PS51354">
    <property type="entry name" value="GLUTAREDOXIN_2"/>
    <property type="match status" value="1"/>
</dbReference>
<dbReference type="RefSeq" id="WP_124327015.1">
    <property type="nucleotide sequence ID" value="NZ_BEXT01000001.1"/>
</dbReference>
<evidence type="ECO:0000313" key="3">
    <source>
        <dbReference type="Proteomes" id="UP000288096"/>
    </source>
</evidence>
<dbReference type="PROSITE" id="PS50404">
    <property type="entry name" value="GST_NTER"/>
    <property type="match status" value="1"/>
</dbReference>
<dbReference type="InterPro" id="IPR036249">
    <property type="entry name" value="Thioredoxin-like_sf"/>
</dbReference>
<dbReference type="AlphaFoldDB" id="A0A401FRB6"/>
<evidence type="ECO:0000313" key="2">
    <source>
        <dbReference type="EMBL" id="GBC59504.1"/>
    </source>
</evidence>
<gene>
    <name evidence="2" type="ORF">DENIS_0443</name>
</gene>
<proteinExistence type="predicted"/>
<dbReference type="Pfam" id="PF00462">
    <property type="entry name" value="Glutaredoxin"/>
    <property type="match status" value="1"/>
</dbReference>
<dbReference type="InterPro" id="IPR002109">
    <property type="entry name" value="Glutaredoxin"/>
</dbReference>
<dbReference type="OrthoDB" id="9795531at2"/>
<dbReference type="EMBL" id="BEXT01000001">
    <property type="protein sequence ID" value="GBC59504.1"/>
    <property type="molecule type" value="Genomic_DNA"/>
</dbReference>
<dbReference type="SUPFAM" id="SSF52833">
    <property type="entry name" value="Thioredoxin-like"/>
    <property type="match status" value="1"/>
</dbReference>
<dbReference type="InterPro" id="IPR004045">
    <property type="entry name" value="Glutathione_S-Trfase_N"/>
</dbReference>
<keyword evidence="3" id="KW-1185">Reference proteome</keyword>
<accession>A0A401FRB6</accession>
<dbReference type="CDD" id="cd02976">
    <property type="entry name" value="NrdH"/>
    <property type="match status" value="1"/>
</dbReference>
<feature type="domain" description="GST N-terminal" evidence="1">
    <location>
        <begin position="3"/>
        <end position="88"/>
    </location>
</feature>
<protein>
    <submittedName>
        <fullName evidence="2">NrdH-redoxin</fullName>
    </submittedName>
</protein>
<reference evidence="3" key="2">
    <citation type="submission" date="2019-01" db="EMBL/GenBank/DDBJ databases">
        <title>Genome sequence of Desulfonema ishimotonii strain Tokyo 01.</title>
        <authorList>
            <person name="Fukui M."/>
        </authorList>
    </citation>
    <scope>NUCLEOTIDE SEQUENCE [LARGE SCALE GENOMIC DNA]</scope>
    <source>
        <strain evidence="3">Tokyo 01</strain>
    </source>
</reference>
<dbReference type="Gene3D" id="3.40.30.10">
    <property type="entry name" value="Glutaredoxin"/>
    <property type="match status" value="1"/>
</dbReference>
<organism evidence="2 3">
    <name type="scientific">Desulfonema ishimotonii</name>
    <dbReference type="NCBI Taxonomy" id="45657"/>
    <lineage>
        <taxon>Bacteria</taxon>
        <taxon>Pseudomonadati</taxon>
        <taxon>Thermodesulfobacteriota</taxon>
        <taxon>Desulfobacteria</taxon>
        <taxon>Desulfobacterales</taxon>
        <taxon>Desulfococcaceae</taxon>
        <taxon>Desulfonema</taxon>
    </lineage>
</organism>
<name>A0A401FRB6_9BACT</name>
<dbReference type="Proteomes" id="UP000288096">
    <property type="component" value="Unassembled WGS sequence"/>
</dbReference>
<reference evidence="3" key="1">
    <citation type="submission" date="2017-11" db="EMBL/GenBank/DDBJ databases">
        <authorList>
            <person name="Watanabe M."/>
            <person name="Kojima H."/>
        </authorList>
    </citation>
    <scope>NUCLEOTIDE SEQUENCE [LARGE SCALE GENOMIC DNA]</scope>
    <source>
        <strain evidence="3">Tokyo 01</strain>
    </source>
</reference>
<evidence type="ECO:0000259" key="1">
    <source>
        <dbReference type="PROSITE" id="PS50404"/>
    </source>
</evidence>
<comment type="caution">
    <text evidence="2">The sequence shown here is derived from an EMBL/GenBank/DDBJ whole genome shotgun (WGS) entry which is preliminary data.</text>
</comment>
<sequence length="88" mass="10051">MTPKIKLYGLSSCSHCKGLRNFLLDNDVKFDWAYVDMLIGEERNKTLRELKKLNPLCSFPTVVIGETVIVGYKKDKIRQALADYQATP</sequence>